<evidence type="ECO:0000313" key="3">
    <source>
        <dbReference type="EMBL" id="EPB91341.1"/>
    </source>
</evidence>
<sequence>MTQEELLAEAAITEEINRDSLLEWQQMEAERKANAKKKDKRGVLGQFVRYHSFAENDGPIMRNNPDEASATDITNTASQGNMDADTNMTDANGADWQISNNADLMGRNLISFMDNSILMDAQQLEEYQLYGKSGTDADKDLENVDLIDQLSDWLVRPSKPNRPVICPITGEVAKYKDPSTGIPYANITAYQVIRACLHHEMRWASTSGIYLGYVPSAKGVPEGWDAAI</sequence>
<dbReference type="InParanoid" id="S2JLX6"/>
<dbReference type="PANTHER" id="PTHR13275">
    <property type="entry name" value="YL-1 PROTEIN TRANSCRIPTION FACTOR-LIKE 1"/>
    <property type="match status" value="1"/>
</dbReference>
<accession>S2JLX6</accession>
<evidence type="ECO:0000313" key="4">
    <source>
        <dbReference type="Proteomes" id="UP000014254"/>
    </source>
</evidence>
<dbReference type="PANTHER" id="PTHR13275:SF4">
    <property type="entry name" value="VACUOLAR PROTEIN SORTING-ASSOCIATED PROTEIN 72 HOMOLOG"/>
    <property type="match status" value="1"/>
</dbReference>
<dbReference type="Pfam" id="PF08265">
    <property type="entry name" value="YL1_C"/>
    <property type="match status" value="1"/>
</dbReference>
<comment type="similarity">
    <text evidence="1">Belongs to the VPS72/YL1 family.</text>
</comment>
<dbReference type="STRING" id="1220926.S2JLX6"/>
<proteinExistence type="inferred from homology"/>
<dbReference type="GO" id="GO:0005634">
    <property type="term" value="C:nucleus"/>
    <property type="evidence" value="ECO:0007669"/>
    <property type="project" value="TreeGrafter"/>
</dbReference>
<name>S2JLX6_MUCC1</name>
<dbReference type="InterPro" id="IPR046757">
    <property type="entry name" value="YL1_N"/>
</dbReference>
<dbReference type="SMART" id="SM00993">
    <property type="entry name" value="YL1_C"/>
    <property type="match status" value="1"/>
</dbReference>
<dbReference type="Proteomes" id="UP000014254">
    <property type="component" value="Unassembled WGS sequence"/>
</dbReference>
<dbReference type="eggNOG" id="KOG2897">
    <property type="taxonomic scope" value="Eukaryota"/>
</dbReference>
<dbReference type="OrthoDB" id="78296at2759"/>
<evidence type="ECO:0000259" key="2">
    <source>
        <dbReference type="SMART" id="SM00993"/>
    </source>
</evidence>
<dbReference type="Pfam" id="PF05764">
    <property type="entry name" value="YL1"/>
    <property type="match status" value="1"/>
</dbReference>
<gene>
    <name evidence="3" type="ORF">HMPREF1544_01858</name>
</gene>
<reference evidence="4" key="1">
    <citation type="submission" date="2013-05" db="EMBL/GenBank/DDBJ databases">
        <title>The Genome sequence of Mucor circinelloides f. circinelloides 1006PhL.</title>
        <authorList>
            <consortium name="The Broad Institute Genomics Platform"/>
            <person name="Cuomo C."/>
            <person name="Earl A."/>
            <person name="Findley K."/>
            <person name="Lee S.C."/>
            <person name="Walker B."/>
            <person name="Young S."/>
            <person name="Zeng Q."/>
            <person name="Gargeya S."/>
            <person name="Fitzgerald M."/>
            <person name="Haas B."/>
            <person name="Abouelleil A."/>
            <person name="Allen A.W."/>
            <person name="Alvarado L."/>
            <person name="Arachchi H.M."/>
            <person name="Berlin A.M."/>
            <person name="Chapman S.B."/>
            <person name="Gainer-Dewar J."/>
            <person name="Goldberg J."/>
            <person name="Griggs A."/>
            <person name="Gujja S."/>
            <person name="Hansen M."/>
            <person name="Howarth C."/>
            <person name="Imamovic A."/>
            <person name="Ireland A."/>
            <person name="Larimer J."/>
            <person name="McCowan C."/>
            <person name="Murphy C."/>
            <person name="Pearson M."/>
            <person name="Poon T.W."/>
            <person name="Priest M."/>
            <person name="Roberts A."/>
            <person name="Saif S."/>
            <person name="Shea T."/>
            <person name="Sisk P."/>
            <person name="Sykes S."/>
            <person name="Wortman J."/>
            <person name="Nusbaum C."/>
            <person name="Birren B."/>
        </authorList>
    </citation>
    <scope>NUCLEOTIDE SEQUENCE [LARGE SCALE GENOMIC DNA]</scope>
    <source>
        <strain evidence="4">1006PhL</strain>
    </source>
</reference>
<dbReference type="EMBL" id="KE123910">
    <property type="protein sequence ID" value="EPB91341.1"/>
    <property type="molecule type" value="Genomic_DNA"/>
</dbReference>
<evidence type="ECO:0000256" key="1">
    <source>
        <dbReference type="ARBA" id="ARBA00006832"/>
    </source>
</evidence>
<dbReference type="VEuPathDB" id="FungiDB:HMPREF1544_01858"/>
<protein>
    <recommendedName>
        <fullName evidence="2">Vps72/YL1 C-terminal domain-containing protein</fullName>
    </recommendedName>
</protein>
<feature type="domain" description="Vps72/YL1 C-terminal" evidence="2">
    <location>
        <begin position="164"/>
        <end position="193"/>
    </location>
</feature>
<keyword evidence="4" id="KW-1185">Reference proteome</keyword>
<organism evidence="3 4">
    <name type="scientific">Mucor circinelloides f. circinelloides (strain 1006PhL)</name>
    <name type="common">Mucormycosis agent</name>
    <name type="synonym">Calyptromyces circinelloides</name>
    <dbReference type="NCBI Taxonomy" id="1220926"/>
    <lineage>
        <taxon>Eukaryota</taxon>
        <taxon>Fungi</taxon>
        <taxon>Fungi incertae sedis</taxon>
        <taxon>Mucoromycota</taxon>
        <taxon>Mucoromycotina</taxon>
        <taxon>Mucoromycetes</taxon>
        <taxon>Mucorales</taxon>
        <taxon>Mucorineae</taxon>
        <taxon>Mucoraceae</taxon>
        <taxon>Mucor</taxon>
    </lineage>
</organism>
<dbReference type="InterPro" id="IPR013272">
    <property type="entry name" value="Vps72/YL1_C"/>
</dbReference>
<dbReference type="OMA" id="HEMRWAS"/>
<dbReference type="AlphaFoldDB" id="S2JLX6"/>